<organism evidence="3 4">
    <name type="scientific">Burkholderia aenigmatica</name>
    <dbReference type="NCBI Taxonomy" id="2015348"/>
    <lineage>
        <taxon>Bacteria</taxon>
        <taxon>Pseudomonadati</taxon>
        <taxon>Pseudomonadota</taxon>
        <taxon>Betaproteobacteria</taxon>
        <taxon>Burkholderiales</taxon>
        <taxon>Burkholderiaceae</taxon>
        <taxon>Burkholderia</taxon>
        <taxon>Burkholderia cepacia complex</taxon>
    </lineage>
</organism>
<dbReference type="SUPFAM" id="SSF52540">
    <property type="entry name" value="P-loop containing nucleoside triphosphate hydrolases"/>
    <property type="match status" value="1"/>
</dbReference>
<keyword evidence="1" id="KW-0175">Coiled coil</keyword>
<feature type="domain" description="AAA+ ATPase" evidence="2">
    <location>
        <begin position="23"/>
        <end position="386"/>
    </location>
</feature>
<accession>A0A6P2NTQ5</accession>
<dbReference type="PANTHER" id="PTHR30121">
    <property type="entry name" value="UNCHARACTERIZED PROTEIN YJGR-RELATED"/>
    <property type="match status" value="1"/>
</dbReference>
<evidence type="ECO:0000259" key="2">
    <source>
        <dbReference type="SMART" id="SM00382"/>
    </source>
</evidence>
<dbReference type="EMBL" id="CABVQC010000033">
    <property type="protein sequence ID" value="VWB98393.1"/>
    <property type="molecule type" value="Genomic_DNA"/>
</dbReference>
<dbReference type="Proteomes" id="UP000494261">
    <property type="component" value="Unassembled WGS sequence"/>
</dbReference>
<proteinExistence type="predicted"/>
<dbReference type="Pfam" id="PF01935">
    <property type="entry name" value="DUF87"/>
    <property type="match status" value="1"/>
</dbReference>
<name>A0A6P2NTQ5_9BURK</name>
<feature type="coiled-coil region" evidence="1">
    <location>
        <begin position="206"/>
        <end position="267"/>
    </location>
</feature>
<dbReference type="SMART" id="SM00382">
    <property type="entry name" value="AAA"/>
    <property type="match status" value="1"/>
</dbReference>
<reference evidence="3 4" key="1">
    <citation type="submission" date="2019-09" db="EMBL/GenBank/DDBJ databases">
        <authorList>
            <person name="Depoorter E."/>
        </authorList>
    </citation>
    <scope>NUCLEOTIDE SEQUENCE [LARGE SCALE GENOMIC DNA]</scope>
    <source>
        <strain evidence="3">LMG 13014</strain>
    </source>
</reference>
<gene>
    <name evidence="3" type="ORF">BLA13014_04603</name>
</gene>
<evidence type="ECO:0000313" key="3">
    <source>
        <dbReference type="EMBL" id="VWB98393.1"/>
    </source>
</evidence>
<dbReference type="InterPro" id="IPR027417">
    <property type="entry name" value="P-loop_NTPase"/>
</dbReference>
<dbReference type="AlphaFoldDB" id="A0A6P2NTQ5"/>
<dbReference type="InterPro" id="IPR051162">
    <property type="entry name" value="T4SS_component"/>
</dbReference>
<evidence type="ECO:0000256" key="1">
    <source>
        <dbReference type="SAM" id="Coils"/>
    </source>
</evidence>
<evidence type="ECO:0000313" key="4">
    <source>
        <dbReference type="Proteomes" id="UP000494261"/>
    </source>
</evidence>
<dbReference type="PANTHER" id="PTHR30121:SF6">
    <property type="entry name" value="SLR6007 PROTEIN"/>
    <property type="match status" value="1"/>
</dbReference>
<dbReference type="InterPro" id="IPR002789">
    <property type="entry name" value="HerA_central"/>
</dbReference>
<dbReference type="InterPro" id="IPR003593">
    <property type="entry name" value="AAA+_ATPase"/>
</dbReference>
<sequence>MRIKWGANIVNGAEVCWEPGRVANPHIGVFADSGMGKTTMLRRIVAAMKESGHPRVRFHVFDGHGDVDIPEASSVTFHESSDFGFNPLELSADPEFGGVRKRIQSLIMAINRTSTKLGHRQERALSRLLIALYRRHGFVMEDHTTWAADPANGKRYPTLLDAIDFGRERIKVMATGSSERAVSALQDVFRATKQMRAKEEALSRDGGDDEAALAKLERELQAAQEKAIACFTEAVKTARTGDEFEDALEADGQKETLEAVVDRLENLYQIGIYRNTTPPLDPRSRVWRYIIKSLSRDEKKLFTLTRLETIFTRAVQRGITDEILDIIVLDEAHWYSDDAEDYVINRMVREGRKFGISMIFASQAPSDFADILIGNLGTKLLLGLDHTNNAYVVRKLGLSEASLKSIIPHRRALVQMKGVGELASGATMVSL</sequence>
<protein>
    <recommendedName>
        <fullName evidence="2">AAA+ ATPase domain-containing protein</fullName>
    </recommendedName>
</protein>
<dbReference type="RefSeq" id="WP_175024199.1">
    <property type="nucleotide sequence ID" value="NZ_CABVQC010000033.1"/>
</dbReference>
<dbReference type="Gene3D" id="3.40.50.300">
    <property type="entry name" value="P-loop containing nucleotide triphosphate hydrolases"/>
    <property type="match status" value="2"/>
</dbReference>